<gene>
    <name evidence="2" type="ORF">PPRIM_AZ9-3.1.T0090074</name>
</gene>
<reference evidence="2" key="1">
    <citation type="submission" date="2021-01" db="EMBL/GenBank/DDBJ databases">
        <authorList>
            <consortium name="Genoscope - CEA"/>
            <person name="William W."/>
        </authorList>
    </citation>
    <scope>NUCLEOTIDE SEQUENCE</scope>
</reference>
<dbReference type="AlphaFoldDB" id="A0A8S1JTX8"/>
<feature type="region of interest" description="Disordered" evidence="1">
    <location>
        <begin position="1"/>
        <end position="27"/>
    </location>
</feature>
<evidence type="ECO:0000313" key="3">
    <source>
        <dbReference type="Proteomes" id="UP000688137"/>
    </source>
</evidence>
<comment type="caution">
    <text evidence="2">The sequence shown here is derived from an EMBL/GenBank/DDBJ whole genome shotgun (WGS) entry which is preliminary data.</text>
</comment>
<evidence type="ECO:0000313" key="2">
    <source>
        <dbReference type="EMBL" id="CAD8045049.1"/>
    </source>
</evidence>
<accession>A0A8S1JTX8</accession>
<dbReference type="OMA" id="YNFNDSE"/>
<evidence type="ECO:0000256" key="1">
    <source>
        <dbReference type="SAM" id="MobiDB-lite"/>
    </source>
</evidence>
<keyword evidence="3" id="KW-1185">Reference proteome</keyword>
<protein>
    <submittedName>
        <fullName evidence="2">Uncharacterized protein</fullName>
    </submittedName>
</protein>
<organism evidence="2 3">
    <name type="scientific">Paramecium primaurelia</name>
    <dbReference type="NCBI Taxonomy" id="5886"/>
    <lineage>
        <taxon>Eukaryota</taxon>
        <taxon>Sar</taxon>
        <taxon>Alveolata</taxon>
        <taxon>Ciliophora</taxon>
        <taxon>Intramacronucleata</taxon>
        <taxon>Oligohymenophorea</taxon>
        <taxon>Peniculida</taxon>
        <taxon>Parameciidae</taxon>
        <taxon>Paramecium</taxon>
    </lineage>
</organism>
<feature type="compositionally biased region" description="Basic and acidic residues" evidence="1">
    <location>
        <begin position="1"/>
        <end position="10"/>
    </location>
</feature>
<sequence length="57" mass="6809">MNQRTPEKKQKQLILPQAPKKRKNCSNNYNDQELNAIKRQLFFSEDGQEENKIKFSL</sequence>
<name>A0A8S1JTX8_PARPR</name>
<dbReference type="Proteomes" id="UP000688137">
    <property type="component" value="Unassembled WGS sequence"/>
</dbReference>
<dbReference type="EMBL" id="CAJJDM010000006">
    <property type="protein sequence ID" value="CAD8045049.1"/>
    <property type="molecule type" value="Genomic_DNA"/>
</dbReference>
<proteinExistence type="predicted"/>